<evidence type="ECO:0000256" key="1">
    <source>
        <dbReference type="SAM" id="Coils"/>
    </source>
</evidence>
<dbReference type="AlphaFoldDB" id="A0A6L6LY10"/>
<feature type="coiled-coil region" evidence="1">
    <location>
        <begin position="223"/>
        <end position="257"/>
    </location>
</feature>
<organism evidence="2 3">
    <name type="scientific">Ruthenibacterium lactatiformans</name>
    <dbReference type="NCBI Taxonomy" id="1550024"/>
    <lineage>
        <taxon>Bacteria</taxon>
        <taxon>Bacillati</taxon>
        <taxon>Bacillota</taxon>
        <taxon>Clostridia</taxon>
        <taxon>Eubacteriales</taxon>
        <taxon>Oscillospiraceae</taxon>
        <taxon>Ruthenibacterium</taxon>
    </lineage>
</organism>
<dbReference type="Proteomes" id="UP000472755">
    <property type="component" value="Unassembled WGS sequence"/>
</dbReference>
<name>A0A6L6LY10_9FIRM</name>
<dbReference type="EMBL" id="WMZU01000053">
    <property type="protein sequence ID" value="MTS29159.1"/>
    <property type="molecule type" value="Genomic_DNA"/>
</dbReference>
<accession>A0A6L6LY10</accession>
<reference evidence="2 3" key="1">
    <citation type="journal article" date="2019" name="Nat. Med.">
        <title>A library of human gut bacterial isolates paired with longitudinal multiomics data enables mechanistic microbiome research.</title>
        <authorList>
            <person name="Poyet M."/>
            <person name="Groussin M."/>
            <person name="Gibbons S.M."/>
            <person name="Avila-Pacheco J."/>
            <person name="Jiang X."/>
            <person name="Kearney S.M."/>
            <person name="Perrotta A.R."/>
            <person name="Berdy B."/>
            <person name="Zhao S."/>
            <person name="Lieberman T.D."/>
            <person name="Swanson P.K."/>
            <person name="Smith M."/>
            <person name="Roesemann S."/>
            <person name="Alexander J.E."/>
            <person name="Rich S.A."/>
            <person name="Livny J."/>
            <person name="Vlamakis H."/>
            <person name="Clish C."/>
            <person name="Bullock K."/>
            <person name="Deik A."/>
            <person name="Scott J."/>
            <person name="Pierce K.A."/>
            <person name="Xavier R.J."/>
            <person name="Alm E.J."/>
        </authorList>
    </citation>
    <scope>NUCLEOTIDE SEQUENCE [LARGE SCALE GENOMIC DNA]</scope>
    <source>
        <strain evidence="2 3">BIOML-A4</strain>
    </source>
</reference>
<keyword evidence="1" id="KW-0175">Coiled coil</keyword>
<proteinExistence type="predicted"/>
<evidence type="ECO:0000313" key="3">
    <source>
        <dbReference type="Proteomes" id="UP000472755"/>
    </source>
</evidence>
<comment type="caution">
    <text evidence="2">The sequence shown here is derived from an EMBL/GenBank/DDBJ whole genome shotgun (WGS) entry which is preliminary data.</text>
</comment>
<evidence type="ECO:0000313" key="2">
    <source>
        <dbReference type="EMBL" id="MTS29159.1"/>
    </source>
</evidence>
<protein>
    <submittedName>
        <fullName evidence="2">Uncharacterized protein</fullName>
    </submittedName>
</protein>
<sequence>MDLDAIEVVTISEVSTLDDLIKLLKTGTEYQPHSHRVMFSFYASKGQFMGILCNTKELNTVNGKTAFAEDCIEVPVYEFTSGDILRLDNGLSFYRNAFAGLPSKLYQLKSPFEIVKNIVFSSISWTAYKTRELTRAEYRTFKDFLGGIPVDDITCKIETACHCSNSAAKELLNEFLNVVWKYVDGDSLEDEIILSAISASTELQERTKALIRTDWEAENKSLLAEAQKKLDSLDAHLKSATASLTEAREAFNQTKSEEERLAGIIAEKEKLADDVEAAVAERIQKARENAADFIATMAFVGGQPIQVTATEAPAAVEVSSKPDFAPYHTFSAFEDLNDLEAHHSWADVINTAAFELGEAGVAEKYRSSLAAFLCAAYIEKQPILLVGPNAIDIVQAFSAAVTGHKYGMLCCEGSYSNQVIAEIGADGEDIVIINNLLASGWMNRLPEILSQKDIFYVATHPYAEDVQVEPKSLYGFMLPLFTEFFVDKKATGKYCGGYFAEDFKTYSAPKGTRKDLRALSKLKIGSLVRNRINRLVATMHGIYSAETADEDFLYAVLPIAYASLEMNELTEVITDPQKGIAISEGLKRDLEYVLGEF</sequence>
<gene>
    <name evidence="2" type="ORF">GMD59_18025</name>
</gene>